<dbReference type="Proteomes" id="UP000642094">
    <property type="component" value="Unassembled WGS sequence"/>
</dbReference>
<dbReference type="EMBL" id="JACJQB010000016">
    <property type="protein sequence ID" value="MBD2188465.1"/>
    <property type="molecule type" value="Genomic_DNA"/>
</dbReference>
<name>A0ABR7ZY82_9CYAN</name>
<gene>
    <name evidence="1" type="ORF">H6F41_09935</name>
</gene>
<organism evidence="1 2">
    <name type="scientific">Pseudanabaena mucicola FACHB-723</name>
    <dbReference type="NCBI Taxonomy" id="2692860"/>
    <lineage>
        <taxon>Bacteria</taxon>
        <taxon>Bacillati</taxon>
        <taxon>Cyanobacteriota</taxon>
        <taxon>Cyanophyceae</taxon>
        <taxon>Pseudanabaenales</taxon>
        <taxon>Pseudanabaenaceae</taxon>
        <taxon>Pseudanabaena</taxon>
    </lineage>
</organism>
<reference evidence="1 2" key="1">
    <citation type="journal article" date="2020" name="ISME J.">
        <title>Comparative genomics reveals insights into cyanobacterial evolution and habitat adaptation.</title>
        <authorList>
            <person name="Chen M.Y."/>
            <person name="Teng W.K."/>
            <person name="Zhao L."/>
            <person name="Hu C.X."/>
            <person name="Zhou Y.K."/>
            <person name="Han B.P."/>
            <person name="Song L.R."/>
            <person name="Shu W.S."/>
        </authorList>
    </citation>
    <scope>NUCLEOTIDE SEQUENCE [LARGE SCALE GENOMIC DNA]</scope>
    <source>
        <strain evidence="1 2">FACHB-723</strain>
    </source>
</reference>
<comment type="caution">
    <text evidence="1">The sequence shown here is derived from an EMBL/GenBank/DDBJ whole genome shotgun (WGS) entry which is preliminary data.</text>
</comment>
<accession>A0ABR7ZY82</accession>
<proteinExistence type="predicted"/>
<dbReference type="RefSeq" id="WP_190403316.1">
    <property type="nucleotide sequence ID" value="NZ_JACJQB010000016.1"/>
</dbReference>
<sequence>MMIQAPTSTKSLNKYASKQKMNTTYSDLSSSDLSSQSGTIFTVVDTFASSQEARHASLELQRQGLLSSQIVIITRNYQEYEHSINWEYITIDGGLPEILMEFGIDIHSAAKFEVQVKNGQFLVVAVVKNRSAIEAQYLLANIGRKVIAVY</sequence>
<evidence type="ECO:0008006" key="3">
    <source>
        <dbReference type="Google" id="ProtNLM"/>
    </source>
</evidence>
<evidence type="ECO:0000313" key="2">
    <source>
        <dbReference type="Proteomes" id="UP000642094"/>
    </source>
</evidence>
<evidence type="ECO:0000313" key="1">
    <source>
        <dbReference type="EMBL" id="MBD2188465.1"/>
    </source>
</evidence>
<protein>
    <recommendedName>
        <fullName evidence="3">SPOR domain-containing protein</fullName>
    </recommendedName>
</protein>
<keyword evidence="2" id="KW-1185">Reference proteome</keyword>